<keyword evidence="5" id="KW-1185">Reference proteome</keyword>
<dbReference type="PANTHER" id="PTHR30386">
    <property type="entry name" value="MEMBRANE FUSION SUBUNIT OF EMRAB-TOLC MULTIDRUG EFFLUX PUMP"/>
    <property type="match status" value="1"/>
</dbReference>
<name>A0ABW3YYG6_MYCRA</name>
<reference evidence="5" key="1">
    <citation type="journal article" date="2019" name="Int. J. Syst. Evol. Microbiol.">
        <title>The Global Catalogue of Microorganisms (GCM) 10K type strain sequencing project: providing services to taxonomists for standard genome sequencing and annotation.</title>
        <authorList>
            <consortium name="The Broad Institute Genomics Platform"/>
            <consortium name="The Broad Institute Genome Sequencing Center for Infectious Disease"/>
            <person name="Wu L."/>
            <person name="Ma J."/>
        </authorList>
    </citation>
    <scope>NUCLEOTIDE SEQUENCE [LARGE SCALE GENOMIC DNA]</scope>
    <source>
        <strain evidence="5">CCUG 55609</strain>
    </source>
</reference>
<feature type="coiled-coil region" evidence="2">
    <location>
        <begin position="212"/>
        <end position="270"/>
    </location>
</feature>
<evidence type="ECO:0000313" key="4">
    <source>
        <dbReference type="EMBL" id="MFD1328971.1"/>
    </source>
</evidence>
<dbReference type="RefSeq" id="WP_374836141.1">
    <property type="nucleotide sequence ID" value="NZ_JBHEEW010000002.1"/>
</dbReference>
<comment type="caution">
    <text evidence="4">The sequence shown here is derived from an EMBL/GenBank/DDBJ whole genome shotgun (WGS) entry which is preliminary data.</text>
</comment>
<evidence type="ECO:0000256" key="3">
    <source>
        <dbReference type="SAM" id="MobiDB-lite"/>
    </source>
</evidence>
<dbReference type="EMBL" id="JBHTNF010000008">
    <property type="protein sequence ID" value="MFD1328971.1"/>
    <property type="molecule type" value="Genomic_DNA"/>
</dbReference>
<dbReference type="PANTHER" id="PTHR30386:SF19">
    <property type="entry name" value="MULTIDRUG EXPORT PROTEIN EMRA-RELATED"/>
    <property type="match status" value="1"/>
</dbReference>
<evidence type="ECO:0000256" key="1">
    <source>
        <dbReference type="ARBA" id="ARBA00004196"/>
    </source>
</evidence>
<feature type="region of interest" description="Disordered" evidence="3">
    <location>
        <begin position="1"/>
        <end position="45"/>
    </location>
</feature>
<dbReference type="Proteomes" id="UP001597173">
    <property type="component" value="Unassembled WGS sequence"/>
</dbReference>
<sequence length="468" mass="49081">MKSTLEIQPERSGAVHGTAGEAHDISQPVHAAAATQAGEAPSRQDASALQGLLARQFVQPAEAEAPAVKSPRAAPPLSPTRSRLLKSVAGLVLLASVGWMPLQRLFQVSSVEAVVNAQVVTLRAPVGGVVSEALDPLRVGATVLPGNVLMTVQNARADRAAIERVKENLRTADEDLVAVVARIDRLTTLRAAIAARVEDYRADRVLRVGADLVLADAQITSAQAVMDRAEAEVARQSSLAATGFSAQATRQTAERDLAVARASVDQAKARRAVLVVEAEALKAGRFFGDGYDDVPQSMQRLDWIDENLALLNTDKGKLEARVRRLTAEMQAEEARFDLASRATIAAPAGGQIWEILTSPGEQVVAGQPLVSVLDCSRLMVTTAVSESVYNTLSLGMPASFTFHEGGPAFAGRVVQLSGVAAAGSNFAIIPSALTKESYRATVATDSLGGNGTCPVGKTGRVVFGKTAS</sequence>
<organism evidence="4 5">
    <name type="scientific">Mycoplana ramosa</name>
    <name type="common">Mycoplana bullata</name>
    <dbReference type="NCBI Taxonomy" id="40837"/>
    <lineage>
        <taxon>Bacteria</taxon>
        <taxon>Pseudomonadati</taxon>
        <taxon>Pseudomonadota</taxon>
        <taxon>Alphaproteobacteria</taxon>
        <taxon>Hyphomicrobiales</taxon>
        <taxon>Rhizobiaceae</taxon>
        <taxon>Mycoplana</taxon>
    </lineage>
</organism>
<dbReference type="InterPro" id="IPR050739">
    <property type="entry name" value="MFP"/>
</dbReference>
<proteinExistence type="predicted"/>
<protein>
    <submittedName>
        <fullName evidence="4">HlyD family secretion protein</fullName>
    </submittedName>
</protein>
<comment type="subcellular location">
    <subcellularLocation>
        <location evidence="1">Cell envelope</location>
    </subcellularLocation>
</comment>
<keyword evidence="2" id="KW-0175">Coiled coil</keyword>
<accession>A0ABW3YYG6</accession>
<gene>
    <name evidence="4" type="ORF">ACFQ33_13845</name>
</gene>
<evidence type="ECO:0000256" key="2">
    <source>
        <dbReference type="SAM" id="Coils"/>
    </source>
</evidence>
<evidence type="ECO:0000313" key="5">
    <source>
        <dbReference type="Proteomes" id="UP001597173"/>
    </source>
</evidence>
<feature type="coiled-coil region" evidence="2">
    <location>
        <begin position="308"/>
        <end position="342"/>
    </location>
</feature>
<dbReference type="Gene3D" id="2.40.30.170">
    <property type="match status" value="1"/>
</dbReference>